<gene>
    <name evidence="1" type="ORF">PCASD_22207</name>
</gene>
<accession>A0A2N5SKL5</accession>
<protein>
    <submittedName>
        <fullName evidence="1">Uncharacterized protein</fullName>
    </submittedName>
</protein>
<organism evidence="1 2">
    <name type="scientific">Puccinia coronata f. sp. avenae</name>
    <dbReference type="NCBI Taxonomy" id="200324"/>
    <lineage>
        <taxon>Eukaryota</taxon>
        <taxon>Fungi</taxon>
        <taxon>Dikarya</taxon>
        <taxon>Basidiomycota</taxon>
        <taxon>Pucciniomycotina</taxon>
        <taxon>Pucciniomycetes</taxon>
        <taxon>Pucciniales</taxon>
        <taxon>Pucciniaceae</taxon>
        <taxon>Puccinia</taxon>
    </lineage>
</organism>
<evidence type="ECO:0000313" key="1">
    <source>
        <dbReference type="EMBL" id="PLW13798.1"/>
    </source>
</evidence>
<sequence>MPSPSPKEQLFLLRQRKPPRLSLLLSPFLPLSIRLSNQYTLFTQEKFIGNLYSPIDPPSPLDLRSTTGYFLDVHPISFQSPSSSLYRYQKVCNCPVCASRSQFSPRTMNALNMILKLSHPSGKTLTAIEANRGQYGGRTHDIRISSTRILVRRSNQLS</sequence>
<name>A0A2N5SKL5_9BASI</name>
<dbReference type="Proteomes" id="UP000235392">
    <property type="component" value="Unassembled WGS sequence"/>
</dbReference>
<evidence type="ECO:0000313" key="2">
    <source>
        <dbReference type="Proteomes" id="UP000235392"/>
    </source>
</evidence>
<dbReference type="AlphaFoldDB" id="A0A2N5SKL5"/>
<proteinExistence type="predicted"/>
<dbReference type="EMBL" id="PGCI01000840">
    <property type="protein sequence ID" value="PLW13798.1"/>
    <property type="molecule type" value="Genomic_DNA"/>
</dbReference>
<comment type="caution">
    <text evidence="1">The sequence shown here is derived from an EMBL/GenBank/DDBJ whole genome shotgun (WGS) entry which is preliminary data.</text>
</comment>
<reference evidence="1 2" key="1">
    <citation type="submission" date="2017-11" db="EMBL/GenBank/DDBJ databases">
        <title>De novo assembly and phasing of dikaryotic genomes from two isolates of Puccinia coronata f. sp. avenae, the causal agent of oat crown rust.</title>
        <authorList>
            <person name="Miller M.E."/>
            <person name="Zhang Y."/>
            <person name="Omidvar V."/>
            <person name="Sperschneider J."/>
            <person name="Schwessinger B."/>
            <person name="Raley C."/>
            <person name="Palmer J.M."/>
            <person name="Garnica D."/>
            <person name="Upadhyaya N."/>
            <person name="Rathjen J."/>
            <person name="Taylor J.M."/>
            <person name="Park R.F."/>
            <person name="Dodds P.N."/>
            <person name="Hirsch C.D."/>
            <person name="Kianian S.F."/>
            <person name="Figueroa M."/>
        </authorList>
    </citation>
    <scope>NUCLEOTIDE SEQUENCE [LARGE SCALE GENOMIC DNA]</scope>
    <source>
        <strain evidence="1">12SD80</strain>
    </source>
</reference>